<dbReference type="GO" id="GO:0004422">
    <property type="term" value="F:hypoxanthine phosphoribosyltransferase activity"/>
    <property type="evidence" value="ECO:0007669"/>
    <property type="project" value="InterPro"/>
</dbReference>
<comment type="catalytic activity">
    <reaction evidence="15">
        <text>IMP + diphosphate = hypoxanthine + 5-phospho-alpha-D-ribose 1-diphosphate</text>
        <dbReference type="Rhea" id="RHEA:17973"/>
        <dbReference type="ChEBI" id="CHEBI:17368"/>
        <dbReference type="ChEBI" id="CHEBI:33019"/>
        <dbReference type="ChEBI" id="CHEBI:58017"/>
        <dbReference type="ChEBI" id="CHEBI:58053"/>
        <dbReference type="EC" id="2.4.2.8"/>
    </reaction>
    <physiologicalReaction direction="right-to-left" evidence="15">
        <dbReference type="Rhea" id="RHEA:17975"/>
    </physiologicalReaction>
</comment>
<evidence type="ECO:0000313" key="19">
    <source>
        <dbReference type="Proteomes" id="UP000051586"/>
    </source>
</evidence>
<sequence length="180" mass="20183">MDNDIQRVLYSEAKIQETCKRLGSQLTNVYRSKRPLVVCVLKGAVPFTADLIKRMDVYMDLDFIDVSSYHGGTKSSGTVKLLKDLDTSVAGRDVLFVDDIVDTGKTLVYLQRLLRNRGAASMKVCTLMDKPEARPNDGVKADYVGFQVPNEFLVGYGLDYQGKYRNLPYVGILKPDIYQA</sequence>
<evidence type="ECO:0000256" key="12">
    <source>
        <dbReference type="ARBA" id="ARBA00022741"/>
    </source>
</evidence>
<dbReference type="CDD" id="cd06223">
    <property type="entry name" value="PRTases_typeI"/>
    <property type="match status" value="1"/>
</dbReference>
<reference evidence="18 19" key="1">
    <citation type="journal article" date="2015" name="Genome Announc.">
        <title>Expanding the biotechnology potential of lactobacilli through comparative genomics of 213 strains and associated genera.</title>
        <authorList>
            <person name="Sun Z."/>
            <person name="Harris H.M."/>
            <person name="McCann A."/>
            <person name="Guo C."/>
            <person name="Argimon S."/>
            <person name="Zhang W."/>
            <person name="Yang X."/>
            <person name="Jeffery I.B."/>
            <person name="Cooney J.C."/>
            <person name="Kagawa T.F."/>
            <person name="Liu W."/>
            <person name="Song Y."/>
            <person name="Salvetti E."/>
            <person name="Wrobel A."/>
            <person name="Rasinkangas P."/>
            <person name="Parkhill J."/>
            <person name="Rea M.C."/>
            <person name="O'Sullivan O."/>
            <person name="Ritari J."/>
            <person name="Douillard F.P."/>
            <person name="Paul Ross R."/>
            <person name="Yang R."/>
            <person name="Briner A.E."/>
            <person name="Felis G.E."/>
            <person name="de Vos W.M."/>
            <person name="Barrangou R."/>
            <person name="Klaenhammer T.R."/>
            <person name="Caufield P.W."/>
            <person name="Cui Y."/>
            <person name="Zhang H."/>
            <person name="O'Toole P.W."/>
        </authorList>
    </citation>
    <scope>NUCLEOTIDE SEQUENCE [LARGE SCALE GENOMIC DNA]</scope>
    <source>
        <strain evidence="18 19">DSM 22689</strain>
    </source>
</reference>
<dbReference type="GO" id="GO:0006166">
    <property type="term" value="P:purine ribonucleoside salvage"/>
    <property type="evidence" value="ECO:0007669"/>
    <property type="project" value="UniProtKB-KW"/>
</dbReference>
<dbReference type="GO" id="GO:0000166">
    <property type="term" value="F:nucleotide binding"/>
    <property type="evidence" value="ECO:0007669"/>
    <property type="project" value="UniProtKB-KW"/>
</dbReference>
<dbReference type="Pfam" id="PF00156">
    <property type="entry name" value="Pribosyltran"/>
    <property type="match status" value="1"/>
</dbReference>
<evidence type="ECO:0000256" key="4">
    <source>
        <dbReference type="ARBA" id="ARBA00004669"/>
    </source>
</evidence>
<feature type="domain" description="Phosphoribosyltransferase" evidence="17">
    <location>
        <begin position="14"/>
        <end position="161"/>
    </location>
</feature>
<evidence type="ECO:0000256" key="6">
    <source>
        <dbReference type="ARBA" id="ARBA00008391"/>
    </source>
</evidence>
<dbReference type="GO" id="GO:0005829">
    <property type="term" value="C:cytosol"/>
    <property type="evidence" value="ECO:0007669"/>
    <property type="project" value="TreeGrafter"/>
</dbReference>
<dbReference type="EMBL" id="AYZI01000010">
    <property type="protein sequence ID" value="KRM90016.1"/>
    <property type="molecule type" value="Genomic_DNA"/>
</dbReference>
<dbReference type="PATRIC" id="fig|1423745.4.peg.216"/>
<dbReference type="PANTHER" id="PTHR43340">
    <property type="entry name" value="HYPOXANTHINE-GUANINE PHOSPHORIBOSYLTRANSFERASE"/>
    <property type="match status" value="1"/>
</dbReference>
<dbReference type="SUPFAM" id="SSF53271">
    <property type="entry name" value="PRTase-like"/>
    <property type="match status" value="1"/>
</dbReference>
<evidence type="ECO:0000256" key="8">
    <source>
        <dbReference type="ARBA" id="ARBA00022676"/>
    </source>
</evidence>
<organism evidence="18 19">
    <name type="scientific">Fructilactobacillus florum DSM 22689 = JCM 16035</name>
    <dbReference type="NCBI Taxonomy" id="1423745"/>
    <lineage>
        <taxon>Bacteria</taxon>
        <taxon>Bacillati</taxon>
        <taxon>Bacillota</taxon>
        <taxon>Bacilli</taxon>
        <taxon>Lactobacillales</taxon>
        <taxon>Lactobacillaceae</taxon>
        <taxon>Fructilactobacillus</taxon>
    </lineage>
</organism>
<protein>
    <recommendedName>
        <fullName evidence="16">Hypoxanthine phosphoribosyltransferase</fullName>
        <ecNumber evidence="16">2.4.2.8</ecNumber>
    </recommendedName>
</protein>
<dbReference type="Proteomes" id="UP000051586">
    <property type="component" value="Unassembled WGS sequence"/>
</dbReference>
<keyword evidence="10 16" id="KW-0479">Metal-binding</keyword>
<dbReference type="GO" id="GO:0006178">
    <property type="term" value="P:guanine salvage"/>
    <property type="evidence" value="ECO:0007669"/>
    <property type="project" value="TreeGrafter"/>
</dbReference>
<dbReference type="UniPathway" id="UPA00591">
    <property type="reaction ID" value="UER00648"/>
</dbReference>
<dbReference type="PANTHER" id="PTHR43340:SF1">
    <property type="entry name" value="HYPOXANTHINE PHOSPHORIBOSYLTRANSFERASE"/>
    <property type="match status" value="1"/>
</dbReference>
<dbReference type="GO" id="GO:0000287">
    <property type="term" value="F:magnesium ion binding"/>
    <property type="evidence" value="ECO:0007669"/>
    <property type="project" value="TreeGrafter"/>
</dbReference>
<dbReference type="GO" id="GO:0032264">
    <property type="term" value="P:IMP salvage"/>
    <property type="evidence" value="ECO:0007669"/>
    <property type="project" value="UniProtKB-UniPathway"/>
</dbReference>
<keyword evidence="11 16" id="KW-0660">Purine salvage</keyword>
<evidence type="ECO:0000256" key="15">
    <source>
        <dbReference type="ARBA" id="ARBA00049402"/>
    </source>
</evidence>
<comment type="pathway">
    <text evidence="4 16">Purine metabolism; IMP biosynthesis via salvage pathway; IMP from hypoxanthine: step 1/1.</text>
</comment>
<evidence type="ECO:0000256" key="3">
    <source>
        <dbReference type="ARBA" id="ARBA00004496"/>
    </source>
</evidence>
<comment type="similarity">
    <text evidence="6 16">Belongs to the purine/pyrimidine phosphoribosyltransferase family.</text>
</comment>
<evidence type="ECO:0000256" key="2">
    <source>
        <dbReference type="ARBA" id="ARBA00002049"/>
    </source>
</evidence>
<dbReference type="GO" id="GO:0052657">
    <property type="term" value="F:guanine phosphoribosyltransferase activity"/>
    <property type="evidence" value="ECO:0007669"/>
    <property type="project" value="RHEA"/>
</dbReference>
<comment type="function">
    <text evidence="2">Purine salvage pathway enzyme that catalyzes the transfer of the ribosyl-5-phosphate group from 5-phospho-alpha-D-ribose 1-diphosphate (PRPP) to the N9 position of the 6-oxopurines hypoxanthine and guanine to form the corresponding ribonucleotides IMP (inosine 5'-monophosphate) and GMP (guanosine 5'-monophosphate), with the release of PPi.</text>
</comment>
<keyword evidence="8 16" id="KW-0328">Glycosyltransferase</keyword>
<gene>
    <name evidence="18" type="ORF">FC87_GL000209</name>
</gene>
<proteinExistence type="inferred from homology"/>
<comment type="subcellular location">
    <subcellularLocation>
        <location evidence="3 16">Cytoplasm</location>
    </subcellularLocation>
</comment>
<evidence type="ECO:0000256" key="9">
    <source>
        <dbReference type="ARBA" id="ARBA00022679"/>
    </source>
</evidence>
<keyword evidence="12 16" id="KW-0547">Nucleotide-binding</keyword>
<evidence type="ECO:0000259" key="17">
    <source>
        <dbReference type="Pfam" id="PF00156"/>
    </source>
</evidence>
<dbReference type="EC" id="2.4.2.8" evidence="16"/>
<accession>A0A0R2CFJ6</accession>
<dbReference type="InterPro" id="IPR029057">
    <property type="entry name" value="PRTase-like"/>
</dbReference>
<evidence type="ECO:0000256" key="11">
    <source>
        <dbReference type="ARBA" id="ARBA00022726"/>
    </source>
</evidence>
<evidence type="ECO:0000256" key="14">
    <source>
        <dbReference type="ARBA" id="ARBA00048811"/>
    </source>
</evidence>
<dbReference type="NCBIfam" id="TIGR01203">
    <property type="entry name" value="HGPRTase"/>
    <property type="match status" value="1"/>
</dbReference>
<name>A0A0R2CFJ6_9LACO</name>
<dbReference type="RefSeq" id="WP_009166473.1">
    <property type="nucleotide sequence ID" value="NZ_AYZI01000010.1"/>
</dbReference>
<dbReference type="UniPathway" id="UPA00909">
    <property type="reaction ID" value="UER00887"/>
</dbReference>
<evidence type="ECO:0000313" key="18">
    <source>
        <dbReference type="EMBL" id="KRM90016.1"/>
    </source>
</evidence>
<dbReference type="GO" id="GO:0032263">
    <property type="term" value="P:GMP salvage"/>
    <property type="evidence" value="ECO:0007669"/>
    <property type="project" value="UniProtKB-UniPathway"/>
</dbReference>
<evidence type="ECO:0000256" key="5">
    <source>
        <dbReference type="ARBA" id="ARBA00004676"/>
    </source>
</evidence>
<dbReference type="AlphaFoldDB" id="A0A0R2CFJ6"/>
<comment type="caution">
    <text evidence="18">The sequence shown here is derived from an EMBL/GenBank/DDBJ whole genome shotgun (WGS) entry which is preliminary data.</text>
</comment>
<keyword evidence="9 16" id="KW-0808">Transferase</keyword>
<evidence type="ECO:0000256" key="10">
    <source>
        <dbReference type="ARBA" id="ARBA00022723"/>
    </source>
</evidence>
<comment type="pathway">
    <text evidence="5">Purine metabolism; GMP biosynthesis via salvage pathway; GMP from guanine: step 1/1.</text>
</comment>
<dbReference type="InterPro" id="IPR005904">
    <property type="entry name" value="Hxn_phspho_trans"/>
</dbReference>
<comment type="catalytic activity">
    <reaction evidence="14">
        <text>GMP + diphosphate = guanine + 5-phospho-alpha-D-ribose 1-diphosphate</text>
        <dbReference type="Rhea" id="RHEA:25424"/>
        <dbReference type="ChEBI" id="CHEBI:16235"/>
        <dbReference type="ChEBI" id="CHEBI:33019"/>
        <dbReference type="ChEBI" id="CHEBI:58017"/>
        <dbReference type="ChEBI" id="CHEBI:58115"/>
        <dbReference type="EC" id="2.4.2.8"/>
    </reaction>
    <physiologicalReaction direction="right-to-left" evidence="14">
        <dbReference type="Rhea" id="RHEA:25426"/>
    </physiologicalReaction>
</comment>
<evidence type="ECO:0000256" key="1">
    <source>
        <dbReference type="ARBA" id="ARBA00001946"/>
    </source>
</evidence>
<dbReference type="InterPro" id="IPR050408">
    <property type="entry name" value="HGPRT"/>
</dbReference>
<dbReference type="GO" id="GO:0046100">
    <property type="term" value="P:hypoxanthine metabolic process"/>
    <property type="evidence" value="ECO:0007669"/>
    <property type="project" value="TreeGrafter"/>
</dbReference>
<keyword evidence="7 16" id="KW-0963">Cytoplasm</keyword>
<evidence type="ECO:0000256" key="13">
    <source>
        <dbReference type="ARBA" id="ARBA00022842"/>
    </source>
</evidence>
<dbReference type="Gene3D" id="3.40.50.2020">
    <property type="match status" value="1"/>
</dbReference>
<dbReference type="FunFam" id="3.40.50.2020:FF:000006">
    <property type="entry name" value="Hypoxanthine phosphoribosyltransferase"/>
    <property type="match status" value="1"/>
</dbReference>
<comment type="cofactor">
    <cofactor evidence="1 16">
        <name>Mg(2+)</name>
        <dbReference type="ChEBI" id="CHEBI:18420"/>
    </cofactor>
</comment>
<evidence type="ECO:0000256" key="16">
    <source>
        <dbReference type="RuleBase" id="RU364099"/>
    </source>
</evidence>
<keyword evidence="13 16" id="KW-0460">Magnesium</keyword>
<dbReference type="STRING" id="1423745.GCA_001311215_01939"/>
<evidence type="ECO:0000256" key="7">
    <source>
        <dbReference type="ARBA" id="ARBA00022490"/>
    </source>
</evidence>
<dbReference type="InterPro" id="IPR000836">
    <property type="entry name" value="PRTase_dom"/>
</dbReference>